<proteinExistence type="predicted"/>
<name>C2FWU5_SPHSI</name>
<sequence length="57" mass="6481">MENLRVDSPQFDTPGVFNKAPLYLPEISAVQKKSLSVRLTEIYIIRLKVIKPVLIPT</sequence>
<organism evidence="1 2">
    <name type="scientific">Sphingobacterium spiritivorum ATCC 33300</name>
    <dbReference type="NCBI Taxonomy" id="525372"/>
    <lineage>
        <taxon>Bacteria</taxon>
        <taxon>Pseudomonadati</taxon>
        <taxon>Bacteroidota</taxon>
        <taxon>Sphingobacteriia</taxon>
        <taxon>Sphingobacteriales</taxon>
        <taxon>Sphingobacteriaceae</taxon>
        <taxon>Sphingobacterium</taxon>
    </lineage>
</organism>
<evidence type="ECO:0000313" key="2">
    <source>
        <dbReference type="Proteomes" id="UP000006241"/>
    </source>
</evidence>
<accession>C2FWU5</accession>
<protein>
    <submittedName>
        <fullName evidence="1">Uncharacterized protein</fullName>
    </submittedName>
</protein>
<evidence type="ECO:0000313" key="1">
    <source>
        <dbReference type="EMBL" id="EEI92574.1"/>
    </source>
</evidence>
<gene>
    <name evidence="1" type="ORF">HMPREF0765_1801</name>
</gene>
<dbReference type="HOGENOM" id="CLU_2994409_0_0_10"/>
<comment type="caution">
    <text evidence="1">The sequence shown here is derived from an EMBL/GenBank/DDBJ whole genome shotgun (WGS) entry which is preliminary data.</text>
</comment>
<dbReference type="AlphaFoldDB" id="C2FWU5"/>
<dbReference type="Proteomes" id="UP000006241">
    <property type="component" value="Unassembled WGS sequence"/>
</dbReference>
<reference evidence="1 2" key="1">
    <citation type="submission" date="2009-01" db="EMBL/GenBank/DDBJ databases">
        <authorList>
            <person name="Qin X."/>
            <person name="Bachman B."/>
            <person name="Battles P."/>
            <person name="Bell A."/>
            <person name="Bess C."/>
            <person name="Bickham C."/>
            <person name="Chaboub L."/>
            <person name="Chen D."/>
            <person name="Coyle M."/>
            <person name="Deiros D.R."/>
            <person name="Dinh H."/>
            <person name="Forbes L."/>
            <person name="Fowler G."/>
            <person name="Francisco L."/>
            <person name="Fu Q."/>
            <person name="Gubbala S."/>
            <person name="Hale W."/>
            <person name="Han Y."/>
            <person name="Hemphill L."/>
            <person name="Highlander S.K."/>
            <person name="Hirani K."/>
            <person name="Hogues M."/>
            <person name="Jackson L."/>
            <person name="Jakkamsetti A."/>
            <person name="Javaid M."/>
            <person name="Jiang H."/>
            <person name="Korchina V."/>
            <person name="Kovar C."/>
            <person name="Lara F."/>
            <person name="Lee S."/>
            <person name="Mata R."/>
            <person name="Mathew T."/>
            <person name="Moen C."/>
            <person name="Morales K."/>
            <person name="Munidasa M."/>
            <person name="Nazareth L."/>
            <person name="Ngo R."/>
            <person name="Nguyen L."/>
            <person name="Okwuonu G."/>
            <person name="Ongeri F."/>
            <person name="Patil S."/>
            <person name="Petrosino J."/>
            <person name="Pham C."/>
            <person name="Pham P."/>
            <person name="Pu L.-L."/>
            <person name="Puazo M."/>
            <person name="Raj R."/>
            <person name="Reid J."/>
            <person name="Rouhana J."/>
            <person name="Saada N."/>
            <person name="Shang Y."/>
            <person name="Simmons D."/>
            <person name="Thornton R."/>
            <person name="Warren J."/>
            <person name="Weissenberger G."/>
            <person name="Zhang J."/>
            <person name="Zhang L."/>
            <person name="Zhou C."/>
            <person name="Zhu D."/>
            <person name="Muzny D."/>
            <person name="Worley K."/>
            <person name="Gibbs R."/>
        </authorList>
    </citation>
    <scope>NUCLEOTIDE SEQUENCE [LARGE SCALE GENOMIC DNA]</scope>
    <source>
        <strain evidence="1 2">ATCC 33300</strain>
    </source>
</reference>
<dbReference type="EMBL" id="ACHB01000043">
    <property type="protein sequence ID" value="EEI92574.1"/>
    <property type="molecule type" value="Genomic_DNA"/>
</dbReference>